<gene>
    <name evidence="1" type="ORF">RS81_02783</name>
</gene>
<dbReference type="STRING" id="92835.RS81_02783"/>
<dbReference type="AlphaFoldDB" id="A0A0M2GXS1"/>
<keyword evidence="2" id="KW-1185">Reference proteome</keyword>
<evidence type="ECO:0000313" key="1">
    <source>
        <dbReference type="EMBL" id="KJL38509.1"/>
    </source>
</evidence>
<evidence type="ECO:0008006" key="3">
    <source>
        <dbReference type="Google" id="ProtNLM"/>
    </source>
</evidence>
<reference evidence="1 2" key="1">
    <citation type="submission" date="2015-02" db="EMBL/GenBank/DDBJ databases">
        <title>Draft genome sequences of ten Microbacterium spp. with emphasis on heavy metal contaminated environments.</title>
        <authorList>
            <person name="Corretto E."/>
        </authorList>
    </citation>
    <scope>NUCLEOTIDE SEQUENCE [LARGE SCALE GENOMIC DNA]</scope>
    <source>
        <strain evidence="1 2">DSM 12510</strain>
    </source>
</reference>
<protein>
    <recommendedName>
        <fullName evidence="3">DUF222 domain-containing protein</fullName>
    </recommendedName>
</protein>
<proteinExistence type="predicted"/>
<dbReference type="Proteomes" id="UP000033956">
    <property type="component" value="Unassembled WGS sequence"/>
</dbReference>
<comment type="caution">
    <text evidence="1">The sequence shown here is derived from an EMBL/GenBank/DDBJ whole genome shotgun (WGS) entry which is preliminary data.</text>
</comment>
<accession>A0A0M2GXS1</accession>
<name>A0A0M2GXS1_9MICO</name>
<organism evidence="1 2">
    <name type="scientific">Microbacterium terrae</name>
    <dbReference type="NCBI Taxonomy" id="69369"/>
    <lineage>
        <taxon>Bacteria</taxon>
        <taxon>Bacillati</taxon>
        <taxon>Actinomycetota</taxon>
        <taxon>Actinomycetes</taxon>
        <taxon>Micrococcales</taxon>
        <taxon>Microbacteriaceae</taxon>
        <taxon>Microbacterium</taxon>
    </lineage>
</organism>
<sequence length="179" mass="18545">MMRGMEDLVERLEQLDSLLADATESALSSGMLGSLSNDRLLEAIAAASRISRRAEALLIESTSQVEDRSDIGVPREARLTTMLGCASTTEVIQRATGLSSRSAKNLRAAGRAIVQRVALSSGETLPAEFPAMRAALISGHVGVDGLLAVTGPLAHLVGTAGRAAHAAADEELARSARGG</sequence>
<evidence type="ECO:0000313" key="2">
    <source>
        <dbReference type="Proteomes" id="UP000033956"/>
    </source>
</evidence>
<dbReference type="EMBL" id="JYIZ01000055">
    <property type="protein sequence ID" value="KJL38509.1"/>
    <property type="molecule type" value="Genomic_DNA"/>
</dbReference>
<dbReference type="PATRIC" id="fig|92835.4.peg.2819"/>